<dbReference type="OrthoDB" id="4126315at2759"/>
<sequence length="120" mass="13918">MSDLVSLQVRVWVAEKDIKTFFDALESVFYKILGEPECTLFEVYQSQENKGEILILKNWNASKDWVENVAMTRPYLKEYHEITEPLFLKPKEVTVVDRKAGKWSVVKTNNGQIWPADGHA</sequence>
<organism evidence="1 2">
    <name type="scientific">Aspergillus homomorphus (strain CBS 101889)</name>
    <dbReference type="NCBI Taxonomy" id="1450537"/>
    <lineage>
        <taxon>Eukaryota</taxon>
        <taxon>Fungi</taxon>
        <taxon>Dikarya</taxon>
        <taxon>Ascomycota</taxon>
        <taxon>Pezizomycotina</taxon>
        <taxon>Eurotiomycetes</taxon>
        <taxon>Eurotiomycetidae</taxon>
        <taxon>Eurotiales</taxon>
        <taxon>Aspergillaceae</taxon>
        <taxon>Aspergillus</taxon>
        <taxon>Aspergillus subgen. Circumdati</taxon>
    </lineage>
</organism>
<reference evidence="1 2" key="1">
    <citation type="submission" date="2018-02" db="EMBL/GenBank/DDBJ databases">
        <title>The genomes of Aspergillus section Nigri reveals drivers in fungal speciation.</title>
        <authorList>
            <consortium name="DOE Joint Genome Institute"/>
            <person name="Vesth T.C."/>
            <person name="Nybo J."/>
            <person name="Theobald S."/>
            <person name="Brandl J."/>
            <person name="Frisvad J.C."/>
            <person name="Nielsen K.F."/>
            <person name="Lyhne E.K."/>
            <person name="Kogle M.E."/>
            <person name="Kuo A."/>
            <person name="Riley R."/>
            <person name="Clum A."/>
            <person name="Nolan M."/>
            <person name="Lipzen A."/>
            <person name="Salamov A."/>
            <person name="Henrissat B."/>
            <person name="Wiebenga A."/>
            <person name="De vries R.P."/>
            <person name="Grigoriev I.V."/>
            <person name="Mortensen U.H."/>
            <person name="Andersen M.R."/>
            <person name="Baker S.E."/>
        </authorList>
    </citation>
    <scope>NUCLEOTIDE SEQUENCE [LARGE SCALE GENOMIC DNA]</scope>
    <source>
        <strain evidence="1 2">CBS 101889</strain>
    </source>
</reference>
<proteinExistence type="predicted"/>
<evidence type="ECO:0008006" key="3">
    <source>
        <dbReference type="Google" id="ProtNLM"/>
    </source>
</evidence>
<dbReference type="EMBL" id="KZ824271">
    <property type="protein sequence ID" value="RAL15574.1"/>
    <property type="molecule type" value="Genomic_DNA"/>
</dbReference>
<dbReference type="RefSeq" id="XP_025554728.1">
    <property type="nucleotide sequence ID" value="XM_025696187.1"/>
</dbReference>
<dbReference type="GeneID" id="37200476"/>
<gene>
    <name evidence="1" type="ORF">BO97DRAFT_411680</name>
</gene>
<dbReference type="Proteomes" id="UP000248961">
    <property type="component" value="Unassembled WGS sequence"/>
</dbReference>
<dbReference type="InterPro" id="IPR011008">
    <property type="entry name" value="Dimeric_a/b-barrel"/>
</dbReference>
<protein>
    <recommendedName>
        <fullName evidence="3">ABM domain-containing protein</fullName>
    </recommendedName>
</protein>
<evidence type="ECO:0000313" key="2">
    <source>
        <dbReference type="Proteomes" id="UP000248961"/>
    </source>
</evidence>
<name>A0A395IBN5_ASPHC</name>
<dbReference type="AlphaFoldDB" id="A0A395IBN5"/>
<evidence type="ECO:0000313" key="1">
    <source>
        <dbReference type="EMBL" id="RAL15574.1"/>
    </source>
</evidence>
<dbReference type="VEuPathDB" id="FungiDB:BO97DRAFT_411680"/>
<dbReference type="Gene3D" id="3.30.70.100">
    <property type="match status" value="1"/>
</dbReference>
<accession>A0A395IBN5</accession>
<dbReference type="SUPFAM" id="SSF54909">
    <property type="entry name" value="Dimeric alpha+beta barrel"/>
    <property type="match status" value="1"/>
</dbReference>
<keyword evidence="2" id="KW-1185">Reference proteome</keyword>